<name>A0AAE0BJA4_9CHLO</name>
<dbReference type="Proteomes" id="UP001190700">
    <property type="component" value="Unassembled WGS sequence"/>
</dbReference>
<protein>
    <submittedName>
        <fullName evidence="1">Uncharacterized protein</fullName>
    </submittedName>
</protein>
<dbReference type="SUPFAM" id="SSF52266">
    <property type="entry name" value="SGNH hydrolase"/>
    <property type="match status" value="1"/>
</dbReference>
<keyword evidence="2" id="KW-1185">Reference proteome</keyword>
<dbReference type="PANTHER" id="PTHR34407">
    <property type="entry name" value="EXPRESSED PROTEIN"/>
    <property type="match status" value="1"/>
</dbReference>
<reference evidence="1 2" key="1">
    <citation type="journal article" date="2015" name="Genome Biol. Evol.">
        <title>Comparative Genomics of a Bacterivorous Green Alga Reveals Evolutionary Causalities and Consequences of Phago-Mixotrophic Mode of Nutrition.</title>
        <authorList>
            <person name="Burns J.A."/>
            <person name="Paasch A."/>
            <person name="Narechania A."/>
            <person name="Kim E."/>
        </authorList>
    </citation>
    <scope>NUCLEOTIDE SEQUENCE [LARGE SCALE GENOMIC DNA]</scope>
    <source>
        <strain evidence="1 2">PLY_AMNH</strain>
    </source>
</reference>
<dbReference type="AlphaFoldDB" id="A0AAE0BJA4"/>
<organism evidence="1 2">
    <name type="scientific">Cymbomonas tetramitiformis</name>
    <dbReference type="NCBI Taxonomy" id="36881"/>
    <lineage>
        <taxon>Eukaryota</taxon>
        <taxon>Viridiplantae</taxon>
        <taxon>Chlorophyta</taxon>
        <taxon>Pyramimonadophyceae</taxon>
        <taxon>Pyramimonadales</taxon>
        <taxon>Pyramimonadaceae</taxon>
        <taxon>Cymbomonas</taxon>
    </lineage>
</organism>
<evidence type="ECO:0000313" key="1">
    <source>
        <dbReference type="EMBL" id="KAK3237601.1"/>
    </source>
</evidence>
<evidence type="ECO:0000313" key="2">
    <source>
        <dbReference type="Proteomes" id="UP001190700"/>
    </source>
</evidence>
<gene>
    <name evidence="1" type="ORF">CYMTET_52332</name>
</gene>
<dbReference type="PANTHER" id="PTHR34407:SF1">
    <property type="entry name" value="SGNH HYDROLASE-TYPE ESTERASE DOMAIN-CONTAINING PROTEIN"/>
    <property type="match status" value="1"/>
</dbReference>
<dbReference type="EMBL" id="LGRX02034515">
    <property type="protein sequence ID" value="KAK3237601.1"/>
    <property type="molecule type" value="Genomic_DNA"/>
</dbReference>
<comment type="caution">
    <text evidence="1">The sequence shown here is derived from an EMBL/GenBank/DDBJ whole genome shotgun (WGS) entry which is preliminary data.</text>
</comment>
<accession>A0AAE0BJA4</accession>
<proteinExistence type="predicted"/>
<sequence>MPQPVFTAIAKAKGESPFALQPSAFSTLRRLQANVGILRFAVSVALALFHDIEKLGSGDKAEDDQRILSLCFYTSMLFSLAVQAGCTDPIASVAPWCSDCCGGRSFGGEHAHTSGKMGWARIAVDWLSNSSQQVHLYNAGQPAVGAMDYLTCLHNWCPQEAAVDVFLFELSVTAPSSAHDFGSVESLLRWALSLPQQPAVIFVNFFSWCDELPSSDWRRCKHKTHGPSAKMQLRSNFSDSRGAIKHDLLLDLAKHYGVPVVSHKTSLYREIEHGQLVLEDITSEGVHPNVGGQWLTGNMLIYLLQAAMGTPAAQTPPQGPTPGEHEVQSTAERLPEHLYPNGGLHHEQFRKCYGFEHNEKAFAKRDGKNDPDRWRAYLTTGGMAWPSIPRMDGWRFEAVEEASNTIHKPGLLATVPGAVLEVELDTSLDPPLYTGQPFATIHYLSSFEHMGRVDITCRECECLQQQLDAHRTEDERSQMKDSRIHLSPSNGCIMRFTVANATSSGEHKWKLQRISIGYTMNISNSSEPPSAEHGN</sequence>